<feature type="compositionally biased region" description="Basic and acidic residues" evidence="2">
    <location>
        <begin position="212"/>
        <end position="224"/>
    </location>
</feature>
<feature type="compositionally biased region" description="Basic and acidic residues" evidence="2">
    <location>
        <begin position="1683"/>
        <end position="1693"/>
    </location>
</feature>
<evidence type="ECO:0000256" key="1">
    <source>
        <dbReference type="SAM" id="Coils"/>
    </source>
</evidence>
<feature type="compositionally biased region" description="Polar residues" evidence="2">
    <location>
        <begin position="2398"/>
        <end position="2412"/>
    </location>
</feature>
<feature type="region of interest" description="Disordered" evidence="2">
    <location>
        <begin position="2221"/>
        <end position="2242"/>
    </location>
</feature>
<feature type="region of interest" description="Disordered" evidence="2">
    <location>
        <begin position="1976"/>
        <end position="2023"/>
    </location>
</feature>
<feature type="compositionally biased region" description="Low complexity" evidence="2">
    <location>
        <begin position="288"/>
        <end position="318"/>
    </location>
</feature>
<feature type="compositionally biased region" description="Basic and acidic residues" evidence="2">
    <location>
        <begin position="2045"/>
        <end position="2054"/>
    </location>
</feature>
<feature type="region of interest" description="Disordered" evidence="2">
    <location>
        <begin position="1052"/>
        <end position="1081"/>
    </location>
</feature>
<feature type="coiled-coil region" evidence="1">
    <location>
        <begin position="841"/>
        <end position="882"/>
    </location>
</feature>
<dbReference type="OrthoDB" id="334029at2759"/>
<feature type="compositionally biased region" description="Low complexity" evidence="2">
    <location>
        <begin position="1670"/>
        <end position="1679"/>
    </location>
</feature>
<accession>A0A2A9MHF8</accession>
<protein>
    <submittedName>
        <fullName evidence="3">Uncharacterized protein</fullName>
    </submittedName>
</protein>
<feature type="compositionally biased region" description="Low complexity" evidence="2">
    <location>
        <begin position="2009"/>
        <end position="2021"/>
    </location>
</feature>
<feature type="region of interest" description="Disordered" evidence="2">
    <location>
        <begin position="1771"/>
        <end position="1794"/>
    </location>
</feature>
<reference evidence="3 4" key="1">
    <citation type="submission" date="2017-09" db="EMBL/GenBank/DDBJ databases">
        <title>Genome sequencing of Besnoitia besnoiti strain Bb-Ger1.</title>
        <authorList>
            <person name="Schares G."/>
            <person name="Venepally P."/>
            <person name="Lorenzi H.A."/>
        </authorList>
    </citation>
    <scope>NUCLEOTIDE SEQUENCE [LARGE SCALE GENOMIC DNA]</scope>
    <source>
        <strain evidence="3 4">Bb-Ger1</strain>
    </source>
</reference>
<dbReference type="GeneID" id="40311801"/>
<feature type="compositionally biased region" description="Low complexity" evidence="2">
    <location>
        <begin position="57"/>
        <end position="68"/>
    </location>
</feature>
<feature type="compositionally biased region" description="Basic and acidic residues" evidence="2">
    <location>
        <begin position="1549"/>
        <end position="1567"/>
    </location>
</feature>
<dbReference type="EMBL" id="NWUJ01000006">
    <property type="protein sequence ID" value="PFH34842.1"/>
    <property type="molecule type" value="Genomic_DNA"/>
</dbReference>
<feature type="region of interest" description="Disordered" evidence="2">
    <location>
        <begin position="41"/>
        <end position="75"/>
    </location>
</feature>
<feature type="region of interest" description="Disordered" evidence="2">
    <location>
        <begin position="164"/>
        <end position="236"/>
    </location>
</feature>
<proteinExistence type="predicted"/>
<feature type="region of interest" description="Disordered" evidence="2">
    <location>
        <begin position="2394"/>
        <end position="2414"/>
    </location>
</feature>
<dbReference type="Proteomes" id="UP000224006">
    <property type="component" value="Chromosome VI"/>
</dbReference>
<feature type="region of interest" description="Disordered" evidence="2">
    <location>
        <begin position="1502"/>
        <end position="1586"/>
    </location>
</feature>
<feature type="compositionally biased region" description="Low complexity" evidence="2">
    <location>
        <begin position="1204"/>
        <end position="1228"/>
    </location>
</feature>
<feature type="coiled-coil region" evidence="1">
    <location>
        <begin position="650"/>
        <end position="695"/>
    </location>
</feature>
<dbReference type="KEGG" id="bbes:BESB_068750"/>
<feature type="compositionally biased region" description="Low complexity" evidence="2">
    <location>
        <begin position="1504"/>
        <end position="1521"/>
    </location>
</feature>
<keyword evidence="4" id="KW-1185">Reference proteome</keyword>
<feature type="compositionally biased region" description="Low complexity" evidence="2">
    <location>
        <begin position="2227"/>
        <end position="2242"/>
    </location>
</feature>
<feature type="compositionally biased region" description="Low complexity" evidence="2">
    <location>
        <begin position="1976"/>
        <end position="1989"/>
    </location>
</feature>
<gene>
    <name evidence="3" type="ORF">BESB_068750</name>
</gene>
<evidence type="ECO:0000313" key="4">
    <source>
        <dbReference type="Proteomes" id="UP000224006"/>
    </source>
</evidence>
<evidence type="ECO:0000313" key="3">
    <source>
        <dbReference type="EMBL" id="PFH34842.1"/>
    </source>
</evidence>
<feature type="region of interest" description="Disordered" evidence="2">
    <location>
        <begin position="1339"/>
        <end position="1464"/>
    </location>
</feature>
<feature type="compositionally biased region" description="Polar residues" evidence="2">
    <location>
        <begin position="168"/>
        <end position="185"/>
    </location>
</feature>
<feature type="compositionally biased region" description="Basic and acidic residues" evidence="2">
    <location>
        <begin position="743"/>
        <end position="755"/>
    </location>
</feature>
<feature type="compositionally biased region" description="Basic and acidic residues" evidence="2">
    <location>
        <begin position="1241"/>
        <end position="1268"/>
    </location>
</feature>
<feature type="compositionally biased region" description="Basic and acidic residues" evidence="2">
    <location>
        <begin position="321"/>
        <end position="334"/>
    </location>
</feature>
<feature type="region of interest" description="Disordered" evidence="2">
    <location>
        <begin position="919"/>
        <end position="978"/>
    </location>
</feature>
<feature type="region of interest" description="Disordered" evidence="2">
    <location>
        <begin position="263"/>
        <end position="365"/>
    </location>
</feature>
<feature type="compositionally biased region" description="Basic and acidic residues" evidence="2">
    <location>
        <begin position="1707"/>
        <end position="1717"/>
    </location>
</feature>
<comment type="caution">
    <text evidence="3">The sequence shown here is derived from an EMBL/GenBank/DDBJ whole genome shotgun (WGS) entry which is preliminary data.</text>
</comment>
<feature type="region of interest" description="Disordered" evidence="2">
    <location>
        <begin position="717"/>
        <end position="767"/>
    </location>
</feature>
<feature type="compositionally biased region" description="Low complexity" evidence="2">
    <location>
        <begin position="1398"/>
        <end position="1410"/>
    </location>
</feature>
<feature type="compositionally biased region" description="Low complexity" evidence="2">
    <location>
        <begin position="1269"/>
        <end position="1306"/>
    </location>
</feature>
<feature type="compositionally biased region" description="Low complexity" evidence="2">
    <location>
        <begin position="1436"/>
        <end position="1464"/>
    </location>
</feature>
<evidence type="ECO:0000256" key="2">
    <source>
        <dbReference type="SAM" id="MobiDB-lite"/>
    </source>
</evidence>
<feature type="compositionally biased region" description="Low complexity" evidence="2">
    <location>
        <begin position="1851"/>
        <end position="1861"/>
    </location>
</feature>
<dbReference type="RefSeq" id="XP_029218851.1">
    <property type="nucleotide sequence ID" value="XM_029365268.1"/>
</dbReference>
<feature type="region of interest" description="Disordered" evidence="2">
    <location>
        <begin position="1"/>
        <end position="26"/>
    </location>
</feature>
<keyword evidence="1" id="KW-0175">Coiled coil</keyword>
<feature type="region of interest" description="Disordered" evidence="2">
    <location>
        <begin position="1110"/>
        <end position="1316"/>
    </location>
</feature>
<organism evidence="3 4">
    <name type="scientific">Besnoitia besnoiti</name>
    <name type="common">Apicomplexan protozoan</name>
    <dbReference type="NCBI Taxonomy" id="94643"/>
    <lineage>
        <taxon>Eukaryota</taxon>
        <taxon>Sar</taxon>
        <taxon>Alveolata</taxon>
        <taxon>Apicomplexa</taxon>
        <taxon>Conoidasida</taxon>
        <taxon>Coccidia</taxon>
        <taxon>Eucoccidiorida</taxon>
        <taxon>Eimeriorina</taxon>
        <taxon>Sarcocystidae</taxon>
        <taxon>Besnoitia</taxon>
    </lineage>
</organism>
<feature type="compositionally biased region" description="Low complexity" evidence="2">
    <location>
        <begin position="961"/>
        <end position="978"/>
    </location>
</feature>
<feature type="compositionally biased region" description="Polar residues" evidence="2">
    <location>
        <begin position="927"/>
        <end position="939"/>
    </location>
</feature>
<feature type="region of interest" description="Disordered" evidence="2">
    <location>
        <begin position="2045"/>
        <end position="2109"/>
    </location>
</feature>
<feature type="region of interest" description="Disordered" evidence="2">
    <location>
        <begin position="1645"/>
        <end position="1726"/>
    </location>
</feature>
<name>A0A2A9MHF8_BESBE</name>
<dbReference type="VEuPathDB" id="ToxoDB:BESB_068750"/>
<feature type="compositionally biased region" description="Basic and acidic residues" evidence="2">
    <location>
        <begin position="1363"/>
        <end position="1391"/>
    </location>
</feature>
<sequence>MEETSEGIHSASAAADGQVFSLHTEPGDAACPAQKFFEDHGDRCQSEETQAFPSRFASEASSSSSALASEDRTEDWEIARDRNLLTLERSSLSSCLPSSPCSAYSPLSAASSECMPLVPREAEEGDKSPAHAFTLFSVARGERSDPLSAEEGKSGLSPFVAVEPLSQHPPQTAPNLWGQPSQTESGCAGLSMHALLLPSASPAQSEDDSETEDGRADVVAELREASTPTVLSPASRRACVLSAPPGAFSFASCFSAFLSSALSPDDPTEPKPQIASPPFDAGASGEASPPLDRLSPRMLLPSSPSCSSSRPESPLTGVEETEVREAAEGAREAEPEAPQPLSGVSSVQESRLPESGDAGSRLPSQLPSARLTHRLARVPLPAPFSAPELRLRVHLPTQLEQKFHRMVITTHPCVRTLDVSSVQLPYAFSLPLPTAFVQRLGGSNEELSEGLQDTHAVSSRASNEGDSCSNAAGMTLQTERREAKAKGEFAKNQFVTVIRVVVYCSAPQPSPSPSLASGSSLSSLPSFSRVSLSGASFSDHATSGETEVKPVADAPAHDSVGKALNAPGSCVYVANVPLKAFLARCGSEAQGTVWLALTKADAKLAPLTPWQMDFYNDAFNRAVATGMEFSRPKVAISFKLTSGEGHQPILTSQSDSRARLAKRVQQLEKEADQVYRQADLEIQRYKAAIKSAKQQKGKVKAFLRDFDSPAFKQMENEVGNDPAVLSEAPETSEEDRGGGAGGLDREGRDDSEAAARTENCPPAPSIQSAAQLCRRDVLRRRLALVLVAGVRGSADWLLRPFREDSGAVAQRLGALSGNHAGRAYLESRSPPRVPVVLRRKISELEEENLSTARKLEEAEKEKDALRSELRVVKRNLACQRNRSKAQSEALIGRVANPKAKAPGLLKATKRTADALMADEKGEAKQTAAAQTPERQTTGETQKRDRSILSVRKHLPVPPPSTASVGSSGSASAMSSSRSPLIAPSAASCAAPSAQEQRLRAQRLSLGLSACGRRAWGPPRVEEELLSDEEKLFVSPPLRKALSFAALFPSLAVPDTSDDEQGDDSETRALHKRKGSDTLPIGFSKLSEREKKLLRELKRAATQALPSLRALTGFQGSDEEEGALQAREQSGPATDAERIKVKATSGPNASTAEEVCDSESVSVPRKGAEKRENATSLRKKAKRVPRLPSSQSIRPAGIASAKNRASTAASSPSTSRDCGTASASARASSPTLHRAATASCGAKEEPRSHSGSEASPERGERRGRADRRALASSNPRVSSSSTSSRAASSSGDRAARSARAQPAAKPRGLLTQASPYRATLRKYLTSKSQRELKKIQDRLLRWASPLRRPAKDEKPSTLVLASYHDGRPLRLNGSEKRVAMPARHAREGRSGEGRPGPGEPAAASSQAVAAQTHACAPRMSAKTEESSSNPETLARTPATSSPALSRRSSPAGARGSEGPSAEGAVSFRARAGALKARLGREGGCADGRCGRTPLVRSCSQAGQMANRSGATGTAARAASTDAGKGKAPRAASQVAEQRTGSPVESPHAARRLDARDDDAKKSGKREDSGLSARNASGKAKGCSAEKRLSTKQTCIWHRGMSKSVVAPERTESGVAKSPILGEVEKGAVLKMVTLGVKKVLVFPGASAKSDSERRRGRAASEAGKEARERALSGSNAPAAAGGRGRPESSGDKTRSRLAAACVRRSHGKEKECEKREAAADSQDVGGATEKAVDSVAAVRECALKPAWADAQTPGSADEGNDQASSFASFDALQGEQQERRSLGETDAGDDELQTNQVSRVISPAVSRCRLLPAVLGSSGNDPADFFASTEPARQTLAGCGAQGGPGDHGARARAATGARAPASHVEPREEARAHSLPMDLSAVSASGAAAPRARSPDASCVETRGTGLIASHPLVAAPEPPAEKMERLEIRGFSPSTQRLARQLHVTLDEELSTLEPYIPNGSEGDVPHLQGLLVAASEGSSSARTSSGRSDSRRRVANRKPCGDKRVAPARVASPPAADSSGAMTLAGAAVRRIAMRAQAEEAACRKLENRSSKDASLAEGAETRPAARGAGGHRSVGQTPPGPVGDRPVPSALPDDSRRGVDAFQGARHPLVTSLARGSGEMPRQGQVGVPSPATAVGVRERQDARSFNCGSQAMSPQFSPIASSRLPASYVPAGVAKPDMRASSPPAIPQRDVRAAQLRQLDTSLATLVQQPAAWPSCALHTGRGSSPPSHGHPASLPSPVGGGVPLRASRGGDMLTLGAPAAAAARQTAPSPYHPLAAIPVPGIAQVASALTAPHTYAEAHPTGRMQATVVRQAPSASAGSPLPPSVQERTQLLSLVSAYQRQLREKDRTLEGEGMRKEGGVSAARWVRREDLPSAPEAAAVKMRERLCAPSPTFAPQTSPSFASQGPSSAEFLRDPRLAAMAGVTGAGKQQAVASLSAAPGPVTRLAPPGVAYRGCADPLVSPSTVKSATFAPSLARLPPPQLSGNAAQSVRGSLGFFPNKMLPLRSTTGSLPEAVCGAQPFNSSAMF</sequence>
<feature type="region of interest" description="Disordered" evidence="2">
    <location>
        <begin position="1839"/>
        <end position="1875"/>
    </location>
</feature>